<comment type="pathway">
    <text evidence="2 14">Glycan biosynthesis; trehalose biosynthesis.</text>
</comment>
<reference evidence="20 21" key="1">
    <citation type="submission" date="2019-06" db="EMBL/GenBank/DDBJ databases">
        <title>Draft genome sequence of Actinomyces johnsonii CCUG 34287T.</title>
        <authorList>
            <person name="Salva-Serra F."/>
            <person name="Cardew S."/>
            <person name="Moore E."/>
        </authorList>
    </citation>
    <scope>NUCLEOTIDE SEQUENCE [LARGE SCALE GENOMIC DNA]</scope>
    <source>
        <strain evidence="20 21">CCUG 34287</strain>
    </source>
</reference>
<dbReference type="Pfam" id="PF00128">
    <property type="entry name" value="Alpha-amylase"/>
    <property type="match status" value="1"/>
</dbReference>
<comment type="catalytic activity">
    <reaction evidence="12 14">
        <text>hydrolysis of (1-&gt;4)-alpha-D-glucosidic linkage in 4-alpha-D-[(1-&gt;4)-alpha-D-glucanosyl]n trehalose to yield trehalose and (1-&gt;4)-alpha-D-glucan.</text>
        <dbReference type="EC" id="3.2.1.141"/>
    </reaction>
</comment>
<dbReference type="AlphaFoldDB" id="A0A507ZYE7"/>
<dbReference type="NCBIfam" id="TIGR02402">
    <property type="entry name" value="trehalose_TreZ"/>
    <property type="match status" value="1"/>
</dbReference>
<dbReference type="Gene3D" id="1.10.10.760">
    <property type="entry name" value="E-set domains of sugar-utilizing enzymes"/>
    <property type="match status" value="1"/>
</dbReference>
<evidence type="ECO:0000256" key="15">
    <source>
        <dbReference type="PIRSR" id="PIRSR006337-1"/>
    </source>
</evidence>
<feature type="region of interest" description="Disordered" evidence="18">
    <location>
        <begin position="66"/>
        <end position="93"/>
    </location>
</feature>
<evidence type="ECO:0000256" key="11">
    <source>
        <dbReference type="ARBA" id="ARBA00033284"/>
    </source>
</evidence>
<sequence length="595" mass="65008">MSPTPRTWTSPALPVGPRVPVWAPAAQTVELHLPGQDRLVDMIPAPGGWWTAPLDLEPGTDYAFRVDGSPNRPDPRSALQPDGVHGPSRTVDPDAWQWTDQSWAGKDLRGSVIYELHVGTFTPEGTLDAAITRLGHLADLGVDIVELMPLAAFPGKAGWGYDGVGLWAVHEAYGGPDALARFVDAAHNAGIGVCLDVVYNHLGPSGNYLGVFGPYFTRAHHTPWGEAVNYDHDGSKQVRAFVIDSALRWLRDFHIDALRLDAIHEIKDDAAAADPPQTHILAELSDAVAALSAEIGRPLSLVAEADLNDVGVITPTGEQPPAKIPSLGMTAQWADDVHHALHARLTGETQGYYGDFAEAGAWAKAYGRAFLHNGTWSTFRERNWGAPVPKNTDPRKFVVFGSDHDQVGNRAVGDRPSTSLNDATLAATAALVLLSPYTPMLFMGEEWGTRTPFQFFTDHEEEDLARSVSEGRVREFAGFGWDADEIPDPQEPGTVEASRLRWEELDEAEHARMLAWYQELIALRRKLAWSQRTAWPQVDETDDVLTVTYEDIVVATNLSDQDRPAPAATTVLLSWNSVDAVPPILCPGQTLIARR</sequence>
<dbReference type="Gene3D" id="2.60.40.10">
    <property type="entry name" value="Immunoglobulins"/>
    <property type="match status" value="1"/>
</dbReference>
<feature type="active site" description="Proton donor" evidence="15">
    <location>
        <position position="304"/>
    </location>
</feature>
<evidence type="ECO:0000256" key="8">
    <source>
        <dbReference type="ARBA" id="ARBA00023277"/>
    </source>
</evidence>
<comment type="similarity">
    <text evidence="3 14">Belongs to the glycosyl hydrolase 13 family.</text>
</comment>
<gene>
    <name evidence="20" type="primary">treZ</name>
    <name evidence="20" type="ORF">FK256_08940</name>
</gene>
<keyword evidence="6" id="KW-0963">Cytoplasm</keyword>
<feature type="binding site" evidence="16">
    <location>
        <begin position="259"/>
        <end position="264"/>
    </location>
    <ligand>
        <name>substrate</name>
    </ligand>
</feature>
<keyword evidence="8" id="KW-0119">Carbohydrate metabolism</keyword>
<dbReference type="RefSeq" id="WP_141424514.1">
    <property type="nucleotide sequence ID" value="NZ_JASPFB010000005.1"/>
</dbReference>
<evidence type="ECO:0000256" key="17">
    <source>
        <dbReference type="PIRSR" id="PIRSR006337-3"/>
    </source>
</evidence>
<name>A0A507ZYE7_9ACTO</name>
<evidence type="ECO:0000259" key="19">
    <source>
        <dbReference type="SMART" id="SM00642"/>
    </source>
</evidence>
<protein>
    <recommendedName>
        <fullName evidence="5 13">Malto-oligosyltrehalose trehalohydrolase</fullName>
        <shortName evidence="14">MTHase</shortName>
        <ecNumber evidence="4 13">3.2.1.141</ecNumber>
    </recommendedName>
    <alternativeName>
        <fullName evidence="11 14">4-alpha-D-((1-&gt;4)-alpha-D-glucano)trehalose trehalohydrolase</fullName>
    </alternativeName>
    <alternativeName>
        <fullName evidence="10 14">Maltooligosyl trehalose trehalohydrolase</fullName>
    </alternativeName>
</protein>
<dbReference type="GO" id="GO:0005992">
    <property type="term" value="P:trehalose biosynthetic process"/>
    <property type="evidence" value="ECO:0007669"/>
    <property type="project" value="UniProtKB-UniRule"/>
</dbReference>
<keyword evidence="9 14" id="KW-0326">Glycosidase</keyword>
<dbReference type="Proteomes" id="UP000319010">
    <property type="component" value="Unassembled WGS sequence"/>
</dbReference>
<dbReference type="EMBL" id="VICB01000013">
    <property type="protein sequence ID" value="TQD42746.1"/>
    <property type="molecule type" value="Genomic_DNA"/>
</dbReference>
<evidence type="ECO:0000256" key="7">
    <source>
        <dbReference type="ARBA" id="ARBA00022801"/>
    </source>
</evidence>
<feature type="active site" description="Nucleophile" evidence="15">
    <location>
        <position position="261"/>
    </location>
</feature>
<dbReference type="Gene3D" id="3.20.20.80">
    <property type="entry name" value="Glycosidases"/>
    <property type="match status" value="1"/>
</dbReference>
<dbReference type="InterPro" id="IPR044901">
    <property type="entry name" value="Trehalose_TreZ_E-set_sf"/>
</dbReference>
<dbReference type="PANTHER" id="PTHR43651:SF11">
    <property type="entry name" value="MALTO-OLIGOSYLTREHALOSE TREHALOHYDROLASE"/>
    <property type="match status" value="1"/>
</dbReference>
<keyword evidence="7 14" id="KW-0378">Hydrolase</keyword>
<feature type="domain" description="Glycosyl hydrolase family 13 catalytic" evidence="19">
    <location>
        <begin position="90"/>
        <end position="472"/>
    </location>
</feature>
<dbReference type="SMART" id="SM00642">
    <property type="entry name" value="Aamy"/>
    <property type="match status" value="1"/>
</dbReference>
<evidence type="ECO:0000256" key="13">
    <source>
        <dbReference type="NCBIfam" id="TIGR02402"/>
    </source>
</evidence>
<dbReference type="InterPro" id="IPR013783">
    <property type="entry name" value="Ig-like_fold"/>
</dbReference>
<evidence type="ECO:0000313" key="20">
    <source>
        <dbReference type="EMBL" id="TQD42746.1"/>
    </source>
</evidence>
<evidence type="ECO:0000256" key="3">
    <source>
        <dbReference type="ARBA" id="ARBA00008061"/>
    </source>
</evidence>
<accession>A0A507ZYE7</accession>
<dbReference type="SUPFAM" id="SSF81296">
    <property type="entry name" value="E set domains"/>
    <property type="match status" value="1"/>
</dbReference>
<dbReference type="UniPathway" id="UPA00299"/>
<dbReference type="CDD" id="cd11325">
    <property type="entry name" value="AmyAc_GTHase"/>
    <property type="match status" value="1"/>
</dbReference>
<organism evidence="20 21">
    <name type="scientific">Actinomyces johnsonii</name>
    <dbReference type="NCBI Taxonomy" id="544581"/>
    <lineage>
        <taxon>Bacteria</taxon>
        <taxon>Bacillati</taxon>
        <taxon>Actinomycetota</taxon>
        <taxon>Actinomycetes</taxon>
        <taxon>Actinomycetales</taxon>
        <taxon>Actinomycetaceae</taxon>
        <taxon>Actinomyces</taxon>
    </lineage>
</organism>
<evidence type="ECO:0000313" key="21">
    <source>
        <dbReference type="Proteomes" id="UP000319010"/>
    </source>
</evidence>
<evidence type="ECO:0000256" key="16">
    <source>
        <dbReference type="PIRSR" id="PIRSR006337-2"/>
    </source>
</evidence>
<evidence type="ECO:0000256" key="14">
    <source>
        <dbReference type="PIRNR" id="PIRNR006337"/>
    </source>
</evidence>
<dbReference type="PANTHER" id="PTHR43651">
    <property type="entry name" value="1,4-ALPHA-GLUCAN-BRANCHING ENZYME"/>
    <property type="match status" value="1"/>
</dbReference>
<evidence type="ECO:0000256" key="6">
    <source>
        <dbReference type="ARBA" id="ARBA00022490"/>
    </source>
</evidence>
<feature type="site" description="Transition state stabilizer" evidence="17">
    <location>
        <position position="405"/>
    </location>
</feature>
<dbReference type="CDD" id="cd02853">
    <property type="entry name" value="E_set_MTHase_like_N"/>
    <property type="match status" value="1"/>
</dbReference>
<dbReference type="InterPro" id="IPR012768">
    <property type="entry name" value="Trehalose_TreZ"/>
</dbReference>
<evidence type="ECO:0000256" key="5">
    <source>
        <dbReference type="ARBA" id="ARBA00015938"/>
    </source>
</evidence>
<evidence type="ECO:0000256" key="1">
    <source>
        <dbReference type="ARBA" id="ARBA00004496"/>
    </source>
</evidence>
<comment type="caution">
    <text evidence="20">The sequence shown here is derived from an EMBL/GenBank/DDBJ whole genome shotgun (WGS) entry which is preliminary data.</text>
</comment>
<dbReference type="SUPFAM" id="SSF51445">
    <property type="entry name" value="(Trans)glycosidases"/>
    <property type="match status" value="1"/>
</dbReference>
<dbReference type="GO" id="GO:0005737">
    <property type="term" value="C:cytoplasm"/>
    <property type="evidence" value="ECO:0007669"/>
    <property type="project" value="UniProtKB-SubCell"/>
</dbReference>
<evidence type="ECO:0000256" key="9">
    <source>
        <dbReference type="ARBA" id="ARBA00023295"/>
    </source>
</evidence>
<dbReference type="PIRSF" id="PIRSF006337">
    <property type="entry name" value="Trehalose_TreZ"/>
    <property type="match status" value="1"/>
</dbReference>
<dbReference type="InterPro" id="IPR017853">
    <property type="entry name" value="GH"/>
</dbReference>
<evidence type="ECO:0000256" key="4">
    <source>
        <dbReference type="ARBA" id="ARBA00012268"/>
    </source>
</evidence>
<dbReference type="GO" id="GO:0033942">
    <property type="term" value="F:4-alpha-D-(1-&gt;4)-alpha-D-glucanotrehalose trehalohydrolase activity"/>
    <property type="evidence" value="ECO:0007669"/>
    <property type="project" value="UniProtKB-EC"/>
</dbReference>
<proteinExistence type="inferred from homology"/>
<evidence type="ECO:0000256" key="18">
    <source>
        <dbReference type="SAM" id="MobiDB-lite"/>
    </source>
</evidence>
<evidence type="ECO:0000256" key="10">
    <source>
        <dbReference type="ARBA" id="ARBA00032057"/>
    </source>
</evidence>
<comment type="subcellular location">
    <subcellularLocation>
        <location evidence="1 15">Cytoplasm</location>
    </subcellularLocation>
</comment>
<evidence type="ECO:0000256" key="2">
    <source>
        <dbReference type="ARBA" id="ARBA00005199"/>
    </source>
</evidence>
<dbReference type="InterPro" id="IPR014756">
    <property type="entry name" value="Ig_E-set"/>
</dbReference>
<feature type="binding site" evidence="16">
    <location>
        <begin position="335"/>
        <end position="339"/>
    </location>
    <ligand>
        <name>substrate</name>
    </ligand>
</feature>
<dbReference type="InterPro" id="IPR006047">
    <property type="entry name" value="GH13_cat_dom"/>
</dbReference>
<feature type="binding site" evidence="16">
    <location>
        <begin position="404"/>
        <end position="409"/>
    </location>
    <ligand>
        <name>substrate</name>
    </ligand>
</feature>
<dbReference type="EC" id="3.2.1.141" evidence="4 13"/>
<evidence type="ECO:0000256" key="12">
    <source>
        <dbReference type="ARBA" id="ARBA00034013"/>
    </source>
</evidence>